<name>A0A398CXC1_9BACL</name>
<protein>
    <submittedName>
        <fullName evidence="9">MMPL family transporter</fullName>
    </submittedName>
</protein>
<dbReference type="GO" id="GO:0005886">
    <property type="term" value="C:plasma membrane"/>
    <property type="evidence" value="ECO:0007669"/>
    <property type="project" value="UniProtKB-SubCell"/>
</dbReference>
<evidence type="ECO:0000256" key="3">
    <source>
        <dbReference type="ARBA" id="ARBA00022475"/>
    </source>
</evidence>
<dbReference type="InterPro" id="IPR004869">
    <property type="entry name" value="MMPL_dom"/>
</dbReference>
<keyword evidence="3" id="KW-1003">Cell membrane</keyword>
<dbReference type="PANTHER" id="PTHR33406:SF6">
    <property type="entry name" value="MEMBRANE PROTEIN YDGH-RELATED"/>
    <property type="match status" value="1"/>
</dbReference>
<dbReference type="PROSITE" id="PS50156">
    <property type="entry name" value="SSD"/>
    <property type="match status" value="1"/>
</dbReference>
<feature type="domain" description="SSD" evidence="8">
    <location>
        <begin position="825"/>
        <end position="953"/>
    </location>
</feature>
<feature type="transmembrane region" description="Helical" evidence="7">
    <location>
        <begin position="256"/>
        <end position="275"/>
    </location>
</feature>
<keyword evidence="10" id="KW-1185">Reference proteome</keyword>
<dbReference type="SUPFAM" id="SSF82866">
    <property type="entry name" value="Multidrug efflux transporter AcrB transmembrane domain"/>
    <property type="match status" value="2"/>
</dbReference>
<evidence type="ECO:0000313" key="9">
    <source>
        <dbReference type="EMBL" id="RIE03644.1"/>
    </source>
</evidence>
<dbReference type="Proteomes" id="UP000266340">
    <property type="component" value="Unassembled WGS sequence"/>
</dbReference>
<comment type="subcellular location">
    <subcellularLocation>
        <location evidence="1">Cell membrane</location>
        <topology evidence="1">Multi-pass membrane protein</topology>
    </subcellularLocation>
</comment>
<dbReference type="Gene3D" id="1.10.287.950">
    <property type="entry name" value="Methyl-accepting chemotaxis protein"/>
    <property type="match status" value="1"/>
</dbReference>
<dbReference type="EMBL" id="QXJM01000032">
    <property type="protein sequence ID" value="RIE03644.1"/>
    <property type="molecule type" value="Genomic_DNA"/>
</dbReference>
<evidence type="ECO:0000256" key="6">
    <source>
        <dbReference type="ARBA" id="ARBA00023136"/>
    </source>
</evidence>
<reference evidence="9 10" key="1">
    <citation type="submission" date="2018-09" db="EMBL/GenBank/DDBJ databases">
        <title>Cohnella cavernae sp. nov., isolated from a karst cave.</title>
        <authorList>
            <person name="Zhu H."/>
        </authorList>
    </citation>
    <scope>NUCLEOTIDE SEQUENCE [LARGE SCALE GENOMIC DNA]</scope>
    <source>
        <strain evidence="9 10">K2E09-144</strain>
    </source>
</reference>
<keyword evidence="5 7" id="KW-1133">Transmembrane helix</keyword>
<keyword evidence="6 7" id="KW-0472">Membrane</keyword>
<evidence type="ECO:0000256" key="2">
    <source>
        <dbReference type="ARBA" id="ARBA00010157"/>
    </source>
</evidence>
<feature type="transmembrane region" description="Helical" evidence="7">
    <location>
        <begin position="796"/>
        <end position="815"/>
    </location>
</feature>
<evidence type="ECO:0000256" key="4">
    <source>
        <dbReference type="ARBA" id="ARBA00022692"/>
    </source>
</evidence>
<dbReference type="InterPro" id="IPR050545">
    <property type="entry name" value="Mycobact_MmpL"/>
</dbReference>
<keyword evidence="4 7" id="KW-0812">Transmembrane</keyword>
<feature type="transmembrane region" description="Helical" evidence="7">
    <location>
        <begin position="898"/>
        <end position="919"/>
    </location>
</feature>
<dbReference type="InterPro" id="IPR000731">
    <property type="entry name" value="SSD"/>
</dbReference>
<feature type="transmembrane region" description="Helical" evidence="7">
    <location>
        <begin position="856"/>
        <end position="877"/>
    </location>
</feature>
<feature type="transmembrane region" description="Helical" evidence="7">
    <location>
        <begin position="197"/>
        <end position="217"/>
    </location>
</feature>
<evidence type="ECO:0000256" key="7">
    <source>
        <dbReference type="SAM" id="Phobius"/>
    </source>
</evidence>
<evidence type="ECO:0000256" key="5">
    <source>
        <dbReference type="ARBA" id="ARBA00022989"/>
    </source>
</evidence>
<evidence type="ECO:0000313" key="10">
    <source>
        <dbReference type="Proteomes" id="UP000266340"/>
    </source>
</evidence>
<evidence type="ECO:0000256" key="1">
    <source>
        <dbReference type="ARBA" id="ARBA00004651"/>
    </source>
</evidence>
<comment type="caution">
    <text evidence="9">The sequence shown here is derived from an EMBL/GenBank/DDBJ whole genome shotgun (WGS) entry which is preliminary data.</text>
</comment>
<feature type="transmembrane region" description="Helical" evidence="7">
    <location>
        <begin position="925"/>
        <end position="956"/>
    </location>
</feature>
<dbReference type="PANTHER" id="PTHR33406">
    <property type="entry name" value="MEMBRANE PROTEIN MJ1562-RELATED"/>
    <property type="match status" value="1"/>
</dbReference>
<organism evidence="9 10">
    <name type="scientific">Cohnella faecalis</name>
    <dbReference type="NCBI Taxonomy" id="2315694"/>
    <lineage>
        <taxon>Bacteria</taxon>
        <taxon>Bacillati</taxon>
        <taxon>Bacillota</taxon>
        <taxon>Bacilli</taxon>
        <taxon>Bacillales</taxon>
        <taxon>Paenibacillaceae</taxon>
        <taxon>Cohnella</taxon>
    </lineage>
</organism>
<dbReference type="Pfam" id="PF03176">
    <property type="entry name" value="MMPL"/>
    <property type="match status" value="2"/>
</dbReference>
<comment type="similarity">
    <text evidence="2">Belongs to the resistance-nodulation-cell division (RND) (TC 2.A.6) family. MmpL subfamily.</text>
</comment>
<evidence type="ECO:0000259" key="8">
    <source>
        <dbReference type="PROSITE" id="PS50156"/>
    </source>
</evidence>
<feature type="transmembrane region" description="Helical" evidence="7">
    <location>
        <begin position="822"/>
        <end position="844"/>
    </location>
</feature>
<feature type="transmembrane region" description="Helical" evidence="7">
    <location>
        <begin position="224"/>
        <end position="244"/>
    </location>
</feature>
<dbReference type="AlphaFoldDB" id="A0A398CXC1"/>
<sequence>MSAYGIRKGMRRSRMEKWVKWTSRFRFGILALWLGLAAVSVIALPDLQAIVEKTEQKFLPADSESQQALRLLEQLNPDAKSRSTAVIVLSRDGGLKQADKTWMNDLLAGIETDKQRLGIASVLSANTQPELSERFVSKDGTTTIAMVNLPKETFEEDTKETVTELKKLLADSPEGAKASLTGSAPISQDFQQSSQDGLAKTELITVILVFVILLFVFRSPVAPFIPLITIGISVVISRGLIAVANDYGMPVSNFTQSFLIAVLFGAGTDYCILLIQRFREELVKDGDRIAALSRTMRGVGKTIFFSASTVFAAFFLIGFAKFGIYQSAVGVSIGVIVTLIAGVTLAPALLLMFGRAAFWPFRVEQGRGHGDSKLWTAAARFSAKRAGLIIAAAIVLLAPLTLLFQGKRSFDDIAEINPGLSSVSGFRQVEKAFGSGELFPVTLVAEFPSSVRTPEALAAIEQASAELAKRPDVQEVRSAVRPLGRQLTELTVSDQLGKTNDALGELKQGVSDVGSGLSEAQAELSNGRKDVEKLTDGLNQLATGAVQSRDGAGKLAQGLEQSRDGAASLNSGLQGTSKAVSSMKTDIDELLANHPELKNDSNLLAIAGKQQAVAEGLKQIAVGAAPLSQGLIALAPAARQLESGFAKLAEAQRQAAAGSATLEDGLGKLTEGLKQGADGLGRVTDGLDQVRTAQESIAKEGGKQIGGWVLPAEALNSEQLKQALDAYVSSDGKTAKFDVILKSNPYAGESMDATEELTSALRESLGGMTAVAGAKVYASGTTAQYAELRDISFNDFVRTGGLVLAGIALVLMLLLRSVLAPIYVLLSLGFNYFVTMGLMEFLFVKILGYPGLSWTVSFFVFLIIVALGVDYSIFLMARFKEEYRPGGVKAAMAKAMKTTGGVIVSAAVIMGGTFGAMGFSGVDTLVQIGVGTLIGLLLYATVFMALIVPSFSFLLGEANWWPFRKRGTDQVRGPRQPSSNRPIADQLPKPCFTRTKAVLPAWERTAFCLIVRFKISRRTLPESSSCRRSP</sequence>
<proteinExistence type="inferred from homology"/>
<feature type="transmembrane region" description="Helical" evidence="7">
    <location>
        <begin position="303"/>
        <end position="325"/>
    </location>
</feature>
<accession>A0A398CXC1</accession>
<feature type="transmembrane region" description="Helical" evidence="7">
    <location>
        <begin position="386"/>
        <end position="404"/>
    </location>
</feature>
<feature type="transmembrane region" description="Helical" evidence="7">
    <location>
        <begin position="331"/>
        <end position="353"/>
    </location>
</feature>
<dbReference type="Gene3D" id="1.20.1640.10">
    <property type="entry name" value="Multidrug efflux transporter AcrB transmembrane domain"/>
    <property type="match status" value="2"/>
</dbReference>
<gene>
    <name evidence="9" type="ORF">D3H35_10105</name>
</gene>